<sequence length="60" mass="6742">MDETTHRRLMQLSATSRVATADASDLRPEFASGDGRDQASPLSEMFGLSLEALLNQFWRR</sequence>
<comment type="caution">
    <text evidence="2">The sequence shown here is derived from an EMBL/GenBank/DDBJ whole genome shotgun (WGS) entry which is preliminary data.</text>
</comment>
<name>A0ABU0YUW9_9PROT</name>
<accession>A0ABU0YUW9</accession>
<feature type="region of interest" description="Disordered" evidence="1">
    <location>
        <begin position="20"/>
        <end position="39"/>
    </location>
</feature>
<protein>
    <submittedName>
        <fullName evidence="2">Uncharacterized protein</fullName>
    </submittedName>
</protein>
<gene>
    <name evidence="2" type="ORF">Q8A70_24750</name>
</gene>
<evidence type="ECO:0000313" key="3">
    <source>
        <dbReference type="Proteomes" id="UP001230156"/>
    </source>
</evidence>
<dbReference type="Proteomes" id="UP001230156">
    <property type="component" value="Unassembled WGS sequence"/>
</dbReference>
<evidence type="ECO:0000256" key="1">
    <source>
        <dbReference type="SAM" id="MobiDB-lite"/>
    </source>
</evidence>
<evidence type="ECO:0000313" key="2">
    <source>
        <dbReference type="EMBL" id="MDQ7250920.1"/>
    </source>
</evidence>
<organism evidence="2 3">
    <name type="scientific">Dongia sedimenti</name>
    <dbReference type="NCBI Taxonomy" id="3064282"/>
    <lineage>
        <taxon>Bacteria</taxon>
        <taxon>Pseudomonadati</taxon>
        <taxon>Pseudomonadota</taxon>
        <taxon>Alphaproteobacteria</taxon>
        <taxon>Rhodospirillales</taxon>
        <taxon>Dongiaceae</taxon>
        <taxon>Dongia</taxon>
    </lineage>
</organism>
<reference evidence="3" key="1">
    <citation type="submission" date="2023-08" db="EMBL/GenBank/DDBJ databases">
        <title>Rhodospirillaceae gen. nov., a novel taxon isolated from the Yangtze River Yuezi River estuary sludge.</title>
        <authorList>
            <person name="Ruan L."/>
        </authorList>
    </citation>
    <scope>NUCLEOTIDE SEQUENCE [LARGE SCALE GENOMIC DNA]</scope>
    <source>
        <strain evidence="3">R-7</strain>
    </source>
</reference>
<dbReference type="RefSeq" id="WP_379960774.1">
    <property type="nucleotide sequence ID" value="NZ_JAUYVI010000008.1"/>
</dbReference>
<keyword evidence="3" id="KW-1185">Reference proteome</keyword>
<dbReference type="EMBL" id="JAUYVI010000008">
    <property type="protein sequence ID" value="MDQ7250920.1"/>
    <property type="molecule type" value="Genomic_DNA"/>
</dbReference>
<proteinExistence type="predicted"/>